<keyword evidence="3 5" id="KW-1133">Transmembrane helix</keyword>
<feature type="transmembrane region" description="Helical" evidence="5">
    <location>
        <begin position="16"/>
        <end position="35"/>
    </location>
</feature>
<feature type="transmembrane region" description="Helical" evidence="5">
    <location>
        <begin position="47"/>
        <end position="68"/>
    </location>
</feature>
<reference evidence="6 7" key="1">
    <citation type="submission" date="2019-03" db="EMBL/GenBank/DDBJ databases">
        <title>Sequencing 23 genomes of Wallemia ichthyophaga.</title>
        <authorList>
            <person name="Gostincar C."/>
        </authorList>
    </citation>
    <scope>NUCLEOTIDE SEQUENCE [LARGE SCALE GENOMIC DNA]</scope>
    <source>
        <strain evidence="6 7">EXF-5753</strain>
    </source>
</reference>
<accession>A0A4T0FIC2</accession>
<dbReference type="OrthoDB" id="5376138at2759"/>
<evidence type="ECO:0000256" key="4">
    <source>
        <dbReference type="ARBA" id="ARBA00023136"/>
    </source>
</evidence>
<evidence type="ECO:0000256" key="1">
    <source>
        <dbReference type="ARBA" id="ARBA00004141"/>
    </source>
</evidence>
<evidence type="ECO:0000256" key="3">
    <source>
        <dbReference type="ARBA" id="ARBA00022989"/>
    </source>
</evidence>
<dbReference type="AlphaFoldDB" id="A0A4T0FIC2"/>
<organism evidence="6 7">
    <name type="scientific">Wallemia hederae</name>
    <dbReference type="NCBI Taxonomy" id="1540922"/>
    <lineage>
        <taxon>Eukaryota</taxon>
        <taxon>Fungi</taxon>
        <taxon>Dikarya</taxon>
        <taxon>Basidiomycota</taxon>
        <taxon>Wallemiomycotina</taxon>
        <taxon>Wallemiomycetes</taxon>
        <taxon>Wallemiales</taxon>
        <taxon>Wallemiaceae</taxon>
        <taxon>Wallemia</taxon>
    </lineage>
</organism>
<comment type="subcellular location">
    <subcellularLocation>
        <location evidence="1">Membrane</location>
        <topology evidence="1">Multi-pass membrane protein</topology>
    </subcellularLocation>
</comment>
<dbReference type="PANTHER" id="PTHR23502:SF3">
    <property type="entry name" value="MAJOR FACILITATOR SUPERFAMILY (MFS) PROFILE DOMAIN-CONTAINING PROTEIN-RELATED"/>
    <property type="match status" value="1"/>
</dbReference>
<feature type="transmembrane region" description="Helical" evidence="5">
    <location>
        <begin position="255"/>
        <end position="280"/>
    </location>
</feature>
<sequence length="384" mass="43124">MVTGRILFWVSALKHLFYSSGLSMAGGSVTIAVVADMWGPDNHQYGLAYVVWSSVSAAAIAPLVGGFIRVYAQPGPSWRWIFYVEIIKGVACQLACFFLPETRSTILLDREAQRRRKEAAKQGIELNIWGPNEVKEQRITLHEIVEANDQIPGFSDMLIFIFLDSFADVFGQWGFTPWQTGLCFVSILVAYLLVWGSYLPFFRSAEKKRSRGVNVAPEERLYWLLWLAPLEAIGLFGFAWTSLGPDRGVHWFGPVFFAGVIGIANYAIYMSTVDYMVAAYGEYSASACGGNGFARDFLSGIAAMFATPFYKHFPRYTLEYPTTILACIAVVLIVPIFLLYFYGPTVRKNSKFAMTLANERESTNIRHQVREEKAKTSQHIEHSA</sequence>
<gene>
    <name evidence="6" type="ORF">E3P99_03395</name>
</gene>
<comment type="caution">
    <text evidence="6">The sequence shown here is derived from an EMBL/GenBank/DDBJ whole genome shotgun (WGS) entry which is preliminary data.</text>
</comment>
<proteinExistence type="predicted"/>
<evidence type="ECO:0000313" key="7">
    <source>
        <dbReference type="Proteomes" id="UP000310189"/>
    </source>
</evidence>
<keyword evidence="4 5" id="KW-0472">Membrane</keyword>
<dbReference type="Proteomes" id="UP000310189">
    <property type="component" value="Unassembled WGS sequence"/>
</dbReference>
<evidence type="ECO:0000256" key="5">
    <source>
        <dbReference type="SAM" id="Phobius"/>
    </source>
</evidence>
<protein>
    <recommendedName>
        <fullName evidence="8">Major facilitator superfamily (MFS) profile domain-containing protein</fullName>
    </recommendedName>
</protein>
<evidence type="ECO:0000313" key="6">
    <source>
        <dbReference type="EMBL" id="TIA87084.1"/>
    </source>
</evidence>
<feature type="transmembrane region" description="Helical" evidence="5">
    <location>
        <begin position="221"/>
        <end position="243"/>
    </location>
</feature>
<evidence type="ECO:0008006" key="8">
    <source>
        <dbReference type="Google" id="ProtNLM"/>
    </source>
</evidence>
<dbReference type="GO" id="GO:0005886">
    <property type="term" value="C:plasma membrane"/>
    <property type="evidence" value="ECO:0007669"/>
    <property type="project" value="TreeGrafter"/>
</dbReference>
<feature type="transmembrane region" description="Helical" evidence="5">
    <location>
        <begin position="322"/>
        <end position="342"/>
    </location>
</feature>
<dbReference type="InterPro" id="IPR036259">
    <property type="entry name" value="MFS_trans_sf"/>
</dbReference>
<name>A0A4T0FIC2_9BASI</name>
<feature type="transmembrane region" description="Helical" evidence="5">
    <location>
        <begin position="292"/>
        <end position="310"/>
    </location>
</feature>
<keyword evidence="2 5" id="KW-0812">Transmembrane</keyword>
<dbReference type="Gene3D" id="1.20.1250.20">
    <property type="entry name" value="MFS general substrate transporter like domains"/>
    <property type="match status" value="1"/>
</dbReference>
<feature type="transmembrane region" description="Helical" evidence="5">
    <location>
        <begin position="80"/>
        <end position="100"/>
    </location>
</feature>
<keyword evidence="7" id="KW-1185">Reference proteome</keyword>
<dbReference type="SUPFAM" id="SSF103473">
    <property type="entry name" value="MFS general substrate transporter"/>
    <property type="match status" value="1"/>
</dbReference>
<dbReference type="EMBL" id="SPNW01000065">
    <property type="protein sequence ID" value="TIA87084.1"/>
    <property type="molecule type" value="Genomic_DNA"/>
</dbReference>
<dbReference type="PANTHER" id="PTHR23502">
    <property type="entry name" value="MAJOR FACILITATOR SUPERFAMILY"/>
    <property type="match status" value="1"/>
</dbReference>
<evidence type="ECO:0000256" key="2">
    <source>
        <dbReference type="ARBA" id="ARBA00022692"/>
    </source>
</evidence>
<dbReference type="GO" id="GO:0022857">
    <property type="term" value="F:transmembrane transporter activity"/>
    <property type="evidence" value="ECO:0007669"/>
    <property type="project" value="TreeGrafter"/>
</dbReference>
<feature type="transmembrane region" description="Helical" evidence="5">
    <location>
        <begin position="181"/>
        <end position="201"/>
    </location>
</feature>